<name>A0A2P5DZP7_PARAD</name>
<organism evidence="1 2">
    <name type="scientific">Parasponia andersonii</name>
    <name type="common">Sponia andersonii</name>
    <dbReference type="NCBI Taxonomy" id="3476"/>
    <lineage>
        <taxon>Eukaryota</taxon>
        <taxon>Viridiplantae</taxon>
        <taxon>Streptophyta</taxon>
        <taxon>Embryophyta</taxon>
        <taxon>Tracheophyta</taxon>
        <taxon>Spermatophyta</taxon>
        <taxon>Magnoliopsida</taxon>
        <taxon>eudicotyledons</taxon>
        <taxon>Gunneridae</taxon>
        <taxon>Pentapetalae</taxon>
        <taxon>rosids</taxon>
        <taxon>fabids</taxon>
        <taxon>Rosales</taxon>
        <taxon>Cannabaceae</taxon>
        <taxon>Parasponia</taxon>
    </lineage>
</organism>
<gene>
    <name evidence="1" type="ORF">PanWU01x14_016390</name>
</gene>
<proteinExistence type="predicted"/>
<comment type="caution">
    <text evidence="1">The sequence shown here is derived from an EMBL/GenBank/DDBJ whole genome shotgun (WGS) entry which is preliminary data.</text>
</comment>
<accession>A0A2P5DZP7</accession>
<reference evidence="2" key="1">
    <citation type="submission" date="2016-06" db="EMBL/GenBank/DDBJ databases">
        <title>Parallel loss of symbiosis genes in relatives of nitrogen-fixing non-legume Parasponia.</title>
        <authorList>
            <person name="Van Velzen R."/>
            <person name="Holmer R."/>
            <person name="Bu F."/>
            <person name="Rutten L."/>
            <person name="Van Zeijl A."/>
            <person name="Liu W."/>
            <person name="Santuari L."/>
            <person name="Cao Q."/>
            <person name="Sharma T."/>
            <person name="Shen D."/>
            <person name="Roswanjaya Y."/>
            <person name="Wardhani T."/>
            <person name="Kalhor M.S."/>
            <person name="Jansen J."/>
            <person name="Van den Hoogen J."/>
            <person name="Gungor B."/>
            <person name="Hartog M."/>
            <person name="Hontelez J."/>
            <person name="Verver J."/>
            <person name="Yang W.-C."/>
            <person name="Schijlen E."/>
            <person name="Repin R."/>
            <person name="Schilthuizen M."/>
            <person name="Schranz E."/>
            <person name="Heidstra R."/>
            <person name="Miyata K."/>
            <person name="Fedorova E."/>
            <person name="Kohlen W."/>
            <person name="Bisseling T."/>
            <person name="Smit S."/>
            <person name="Geurts R."/>
        </authorList>
    </citation>
    <scope>NUCLEOTIDE SEQUENCE [LARGE SCALE GENOMIC DNA]</scope>
    <source>
        <strain evidence="2">cv. WU1-14</strain>
    </source>
</reference>
<feature type="non-terminal residue" evidence="1">
    <location>
        <position position="55"/>
    </location>
</feature>
<dbReference type="Proteomes" id="UP000237105">
    <property type="component" value="Unassembled WGS sequence"/>
</dbReference>
<keyword evidence="2" id="KW-1185">Reference proteome</keyword>
<evidence type="ECO:0000313" key="1">
    <source>
        <dbReference type="EMBL" id="PON78740.1"/>
    </source>
</evidence>
<dbReference type="EMBL" id="JXTB01000007">
    <property type="protein sequence ID" value="PON78740.1"/>
    <property type="molecule type" value="Genomic_DNA"/>
</dbReference>
<evidence type="ECO:0000313" key="2">
    <source>
        <dbReference type="Proteomes" id="UP000237105"/>
    </source>
</evidence>
<protein>
    <submittedName>
        <fullName evidence="1">Uncharacterized protein</fullName>
    </submittedName>
</protein>
<sequence>MAEKSIEVRRLSASFLDFGGVRLSMAGNKASSAGCGYRRHARRQLVTAVHRFGST</sequence>
<dbReference type="AlphaFoldDB" id="A0A2P5DZP7"/>